<name>A0A4S2MW85_9PEZI</name>
<accession>A0A4S2MW85</accession>
<feature type="compositionally biased region" description="Low complexity" evidence="1">
    <location>
        <begin position="84"/>
        <end position="94"/>
    </location>
</feature>
<feature type="compositionally biased region" description="Polar residues" evidence="1">
    <location>
        <begin position="60"/>
        <end position="74"/>
    </location>
</feature>
<gene>
    <name evidence="2" type="ORF">EX30DRAFT_39168</name>
</gene>
<evidence type="ECO:0000313" key="3">
    <source>
        <dbReference type="Proteomes" id="UP000298138"/>
    </source>
</evidence>
<dbReference type="EMBL" id="ML220122">
    <property type="protein sequence ID" value="TGZ80786.1"/>
    <property type="molecule type" value="Genomic_DNA"/>
</dbReference>
<reference evidence="2 3" key="1">
    <citation type="submission" date="2019-04" db="EMBL/GenBank/DDBJ databases">
        <title>Comparative genomics and transcriptomics to analyze fruiting body development in filamentous ascomycetes.</title>
        <authorList>
            <consortium name="DOE Joint Genome Institute"/>
            <person name="Lutkenhaus R."/>
            <person name="Traeger S."/>
            <person name="Breuer J."/>
            <person name="Kuo A."/>
            <person name="Lipzen A."/>
            <person name="Pangilinan J."/>
            <person name="Dilworth D."/>
            <person name="Sandor L."/>
            <person name="Poggeler S."/>
            <person name="Barry K."/>
            <person name="Grigoriev I.V."/>
            <person name="Nowrousian M."/>
        </authorList>
    </citation>
    <scope>NUCLEOTIDE SEQUENCE [LARGE SCALE GENOMIC DNA]</scope>
    <source>
        <strain evidence="2 3">CBS 389.68</strain>
    </source>
</reference>
<organism evidence="2 3">
    <name type="scientific">Ascodesmis nigricans</name>
    <dbReference type="NCBI Taxonomy" id="341454"/>
    <lineage>
        <taxon>Eukaryota</taxon>
        <taxon>Fungi</taxon>
        <taxon>Dikarya</taxon>
        <taxon>Ascomycota</taxon>
        <taxon>Pezizomycotina</taxon>
        <taxon>Pezizomycetes</taxon>
        <taxon>Pezizales</taxon>
        <taxon>Ascodesmidaceae</taxon>
        <taxon>Ascodesmis</taxon>
    </lineage>
</organism>
<dbReference type="InParanoid" id="A0A4S2MW85"/>
<evidence type="ECO:0000256" key="1">
    <source>
        <dbReference type="SAM" id="MobiDB-lite"/>
    </source>
</evidence>
<proteinExistence type="predicted"/>
<feature type="compositionally biased region" description="Basic residues" evidence="1">
    <location>
        <begin position="1"/>
        <end position="13"/>
    </location>
</feature>
<feature type="region of interest" description="Disordered" evidence="1">
    <location>
        <begin position="1"/>
        <end position="121"/>
    </location>
</feature>
<feature type="compositionally biased region" description="Basic and acidic residues" evidence="1">
    <location>
        <begin position="35"/>
        <end position="49"/>
    </location>
</feature>
<protein>
    <submittedName>
        <fullName evidence="2">Uncharacterized protein</fullName>
    </submittedName>
</protein>
<dbReference type="Proteomes" id="UP000298138">
    <property type="component" value="Unassembled WGS sequence"/>
</dbReference>
<keyword evidence="3" id="KW-1185">Reference proteome</keyword>
<sequence length="250" mass="28022">MQRKKNPPKRQSRTGKTPYQHEAEAEAKSSTAAKTTRERKGNRQRKESINKGNHAKQGVSEPSTSNQPAKPTNQCRKRKHQQRSNKSQSICSISPSPPFPATTKTKAPFCCSQPKKSDPRRRMQCIPNHSNRHHNIIITAPFPGALSLHHTALHGVARHGMNSHPLNPGRSNAPATDAAIFRATAAPERSDDNKHQHAHCGRTHHLPGSLHRLARARFGGRDLSPLRLPSLLVHRLSLVLFHRWGWGRWL</sequence>
<evidence type="ECO:0000313" key="2">
    <source>
        <dbReference type="EMBL" id="TGZ80786.1"/>
    </source>
</evidence>
<dbReference type="AlphaFoldDB" id="A0A4S2MW85"/>